<dbReference type="EMBL" id="QWLV01000001">
    <property type="protein sequence ID" value="RHW19288.1"/>
    <property type="molecule type" value="Genomic_DNA"/>
</dbReference>
<dbReference type="GO" id="GO:0019867">
    <property type="term" value="C:outer membrane"/>
    <property type="evidence" value="ECO:0007669"/>
    <property type="project" value="InterPro"/>
</dbReference>
<dbReference type="RefSeq" id="WP_118862793.1">
    <property type="nucleotide sequence ID" value="NZ_QWLV01000001.1"/>
</dbReference>
<dbReference type="PANTHER" id="PTHR12815:SF42">
    <property type="entry name" value="BACTERIAL SURFACE ANTIGEN (D15) DOMAIN-CONTAINING PROTEIN"/>
    <property type="match status" value="1"/>
</dbReference>
<evidence type="ECO:0000259" key="6">
    <source>
        <dbReference type="Pfam" id="PF01103"/>
    </source>
</evidence>
<name>A0A396RRV8_9SPHN</name>
<evidence type="ECO:0000313" key="8">
    <source>
        <dbReference type="Proteomes" id="UP000266693"/>
    </source>
</evidence>
<dbReference type="AlphaFoldDB" id="A0A396RRV8"/>
<dbReference type="OrthoDB" id="9769707at2"/>
<accession>A0A396RRV8</accession>
<keyword evidence="3" id="KW-0472">Membrane</keyword>
<keyword evidence="8" id="KW-1185">Reference proteome</keyword>
<reference evidence="7 8" key="1">
    <citation type="submission" date="2018-08" db="EMBL/GenBank/DDBJ databases">
        <title>The multiple taxonomic identification of Sphingomonas gilva.</title>
        <authorList>
            <person name="Zhu D."/>
            <person name="Zheng S."/>
        </authorList>
    </citation>
    <scope>NUCLEOTIDE SEQUENCE [LARGE SCALE GENOMIC DNA]</scope>
    <source>
        <strain evidence="7 8">ZDH117</strain>
    </source>
</reference>
<evidence type="ECO:0000256" key="2">
    <source>
        <dbReference type="ARBA" id="ARBA00022452"/>
    </source>
</evidence>
<evidence type="ECO:0000313" key="7">
    <source>
        <dbReference type="EMBL" id="RHW19288.1"/>
    </source>
</evidence>
<keyword evidence="5" id="KW-0732">Signal</keyword>
<keyword evidence="2" id="KW-1134">Transmembrane beta strand</keyword>
<comment type="subcellular location">
    <subcellularLocation>
        <location evidence="1">Membrane</location>
    </subcellularLocation>
</comment>
<organism evidence="7 8">
    <name type="scientific">Sphingomonas gilva</name>
    <dbReference type="NCBI Taxonomy" id="2305907"/>
    <lineage>
        <taxon>Bacteria</taxon>
        <taxon>Pseudomonadati</taxon>
        <taxon>Pseudomonadota</taxon>
        <taxon>Alphaproteobacteria</taxon>
        <taxon>Sphingomonadales</taxon>
        <taxon>Sphingomonadaceae</taxon>
        <taxon>Sphingomonas</taxon>
    </lineage>
</organism>
<feature type="chain" id="PRO_5017364775" description="Bacterial surface antigen (D15) domain-containing protein" evidence="5">
    <location>
        <begin position="19"/>
        <end position="722"/>
    </location>
</feature>
<dbReference type="Pfam" id="PF01103">
    <property type="entry name" value="Omp85"/>
    <property type="match status" value="1"/>
</dbReference>
<feature type="domain" description="Bacterial surface antigen (D15)" evidence="6">
    <location>
        <begin position="418"/>
        <end position="722"/>
    </location>
</feature>
<dbReference type="PANTHER" id="PTHR12815">
    <property type="entry name" value="SORTING AND ASSEMBLY MACHINERY SAMM50 PROTEIN FAMILY MEMBER"/>
    <property type="match status" value="1"/>
</dbReference>
<feature type="signal peptide" evidence="5">
    <location>
        <begin position="1"/>
        <end position="18"/>
    </location>
</feature>
<feature type="region of interest" description="Disordered" evidence="4">
    <location>
        <begin position="21"/>
        <end position="50"/>
    </location>
</feature>
<evidence type="ECO:0000256" key="1">
    <source>
        <dbReference type="ARBA" id="ARBA00004370"/>
    </source>
</evidence>
<dbReference type="Gene3D" id="3.10.20.310">
    <property type="entry name" value="membrane protein fhac"/>
    <property type="match status" value="2"/>
</dbReference>
<gene>
    <name evidence="7" type="ORF">D1610_04050</name>
</gene>
<feature type="compositionally biased region" description="Polar residues" evidence="4">
    <location>
        <begin position="40"/>
        <end position="49"/>
    </location>
</feature>
<comment type="caution">
    <text evidence="7">The sequence shown here is derived from an EMBL/GenBank/DDBJ whole genome shotgun (WGS) entry which is preliminary data.</text>
</comment>
<proteinExistence type="predicted"/>
<protein>
    <recommendedName>
        <fullName evidence="6">Bacterial surface antigen (D15) domain-containing protein</fullName>
    </recommendedName>
</protein>
<dbReference type="InterPro" id="IPR039910">
    <property type="entry name" value="D15-like"/>
</dbReference>
<sequence length="722" mass="77059">MKFPLLLVTVCLPQLVLAATPQRGPDPVEQARESAPQTPPETNQIISDSQFEEALPPIDAELSQPLDPIDDIDALPPEQQAEAPVQTPPALVTTAPDPALTQPLPPLATFDVEPPQAIAEEKATPAPAVRYTLAVEGMDAVGLEDRFRALSALEDGDGEGANGAVIAARAREDEALALRILRSEGYYDAVVTSLVEPVQGQPGRATATISASPGQRYALGSIAIEGPDTVPPGMPREILALKTGDPIVAAAIEGAEAGISLQLPQRGYPFVEVGARDIVLDDADHTGDYTLPVDPGPRSSFGGYSTTGTLAFDAEHVGMLSRFERGELYDNRKVDDLREAMVATGLFDSVAIEPQRTGEIAPDGTEYVNLLVTQNAGPARRLAATAGYSTGQGFRIDGSWTHKNLFPPEGALIVTGVAGTQEQGLTGTFRRSNAGRRDRTVLLSLAANRQDYDAYEALTAGINGRISLDSTPIWQKRWTWAYGFEALATRETTDYDPALGERARQNFFIAGVNGQLGFDSSDSLLDPTEGFRALARLSPEISQSEGANNQYARGLIEGSAYHPVGDSLVIAGRLRFGSIIGAPRDSIAPSRRLYAGGGGSVRGFGYQQLGPRVIEPNPDFDPTDPEEEDPATITRPIGGRSLFEGAIEARYRFGNFGIVPFVDVGQAYESSTPSFSDLRFGAGIGGRYYTNFGPLRFDVATPIGRREGESLIAVYISIGQAF</sequence>
<dbReference type="InterPro" id="IPR000184">
    <property type="entry name" value="Bac_surfAg_D15"/>
</dbReference>
<dbReference type="Gene3D" id="2.40.160.50">
    <property type="entry name" value="membrane protein fhac: a member of the omp85/tpsb transporter family"/>
    <property type="match status" value="1"/>
</dbReference>
<evidence type="ECO:0000256" key="5">
    <source>
        <dbReference type="SAM" id="SignalP"/>
    </source>
</evidence>
<keyword evidence="2" id="KW-0812">Transmembrane</keyword>
<evidence type="ECO:0000256" key="4">
    <source>
        <dbReference type="SAM" id="MobiDB-lite"/>
    </source>
</evidence>
<dbReference type="Proteomes" id="UP000266693">
    <property type="component" value="Unassembled WGS sequence"/>
</dbReference>
<evidence type="ECO:0000256" key="3">
    <source>
        <dbReference type="ARBA" id="ARBA00023136"/>
    </source>
</evidence>